<dbReference type="EMBL" id="BMYF01000009">
    <property type="protein sequence ID" value="GHB36283.1"/>
    <property type="molecule type" value="Genomic_DNA"/>
</dbReference>
<dbReference type="Proteomes" id="UP000642809">
    <property type="component" value="Unassembled WGS sequence"/>
</dbReference>
<evidence type="ECO:0000313" key="1">
    <source>
        <dbReference type="EMBL" id="GHB36283.1"/>
    </source>
</evidence>
<evidence type="ECO:0000313" key="2">
    <source>
        <dbReference type="Proteomes" id="UP000642809"/>
    </source>
</evidence>
<name>A0A8J3G5E6_9BACT</name>
<reference evidence="1" key="2">
    <citation type="submission" date="2020-09" db="EMBL/GenBank/DDBJ databases">
        <authorList>
            <person name="Sun Q."/>
            <person name="Kim S."/>
        </authorList>
    </citation>
    <scope>NUCLEOTIDE SEQUENCE</scope>
    <source>
        <strain evidence="1">KCTC 23224</strain>
    </source>
</reference>
<accession>A0A8J3G5E6</accession>
<gene>
    <name evidence="1" type="ORF">GCM10008106_16960</name>
</gene>
<sequence length="305" mass="35660">MKNIKIGLLVILGLAIVFGFFYWSNEITPPPPVEESDNQFIQNVNGKIKELSGVPESRFSQSLYAEIEYLINDYYTNDRLGSNPTENEQVKLNLTKSLYSTYVEKFVTQAYYVFNNLTWDPADLRFIKNESLSLRRSPLLAAQSQVERQLSEIQRIISQYEEIESFIRICKSFSYLETGLSDRFPIDIVTEKINSSLEINQSRFGNRYLFNCVRLNEDLGNIPEILFTAHVKYLDNKINNWSGAYINFNSQRTYADNVFIPISKEIETIDNDIYNSSRFNQEYLSLKRKWDSDAQKAYNHFNRPQ</sequence>
<dbReference type="RefSeq" id="WP_189580734.1">
    <property type="nucleotide sequence ID" value="NZ_BMYF01000009.1"/>
</dbReference>
<comment type="caution">
    <text evidence="1">The sequence shown here is derived from an EMBL/GenBank/DDBJ whole genome shotgun (WGS) entry which is preliminary data.</text>
</comment>
<protein>
    <submittedName>
        <fullName evidence="1">Uncharacterized protein</fullName>
    </submittedName>
</protein>
<proteinExistence type="predicted"/>
<keyword evidence="2" id="KW-1185">Reference proteome</keyword>
<dbReference type="AlphaFoldDB" id="A0A8J3G5E6"/>
<reference evidence="1" key="1">
    <citation type="journal article" date="2014" name="Int. J. Syst. Evol. Microbiol.">
        <title>Complete genome sequence of Corynebacterium casei LMG S-19264T (=DSM 44701T), isolated from a smear-ripened cheese.</title>
        <authorList>
            <consortium name="US DOE Joint Genome Institute (JGI-PGF)"/>
            <person name="Walter F."/>
            <person name="Albersmeier A."/>
            <person name="Kalinowski J."/>
            <person name="Ruckert C."/>
        </authorList>
    </citation>
    <scope>NUCLEOTIDE SEQUENCE</scope>
    <source>
        <strain evidence="1">KCTC 23224</strain>
    </source>
</reference>
<organism evidence="1 2">
    <name type="scientific">Mongoliitalea lutea</name>
    <dbReference type="NCBI Taxonomy" id="849756"/>
    <lineage>
        <taxon>Bacteria</taxon>
        <taxon>Pseudomonadati</taxon>
        <taxon>Bacteroidota</taxon>
        <taxon>Cytophagia</taxon>
        <taxon>Cytophagales</taxon>
        <taxon>Cyclobacteriaceae</taxon>
        <taxon>Mongoliitalea</taxon>
    </lineage>
</organism>